<evidence type="ECO:0000313" key="2">
    <source>
        <dbReference type="Proteomes" id="UP000290439"/>
    </source>
</evidence>
<proteinExistence type="predicted"/>
<evidence type="ECO:0000313" key="1">
    <source>
        <dbReference type="EMBL" id="VFA97148.1"/>
    </source>
</evidence>
<dbReference type="Pfam" id="PF19593">
    <property type="entry name" value="DUF6098"/>
    <property type="match status" value="1"/>
</dbReference>
<sequence>MDSDSGHDAPILIDAAEDDLPRLRDLDQLTEFILGHDRIYLRYSEGPRADRRSGPSRDFEAGVDLPGLSVTTVVPENWWPRPAREWVARRLCKYAEVGEPGGRYPWLLTGTVVGRGPDHEPILVRARPLARIDETVVDEAKAVYAERFDVGRDSTG</sequence>
<dbReference type="Proteomes" id="UP000290439">
    <property type="component" value="Chromosome"/>
</dbReference>
<organism evidence="1 2">
    <name type="scientific">Nocardia cyriacigeorgica</name>
    <dbReference type="NCBI Taxonomy" id="135487"/>
    <lineage>
        <taxon>Bacteria</taxon>
        <taxon>Bacillati</taxon>
        <taxon>Actinomycetota</taxon>
        <taxon>Actinomycetes</taxon>
        <taxon>Mycobacteriales</taxon>
        <taxon>Nocardiaceae</taxon>
        <taxon>Nocardia</taxon>
    </lineage>
</organism>
<dbReference type="InterPro" id="IPR046080">
    <property type="entry name" value="DUF6098"/>
</dbReference>
<reference evidence="1 2" key="1">
    <citation type="submission" date="2019-02" db="EMBL/GenBank/DDBJ databases">
        <authorList>
            <consortium name="Pathogen Informatics"/>
        </authorList>
    </citation>
    <scope>NUCLEOTIDE SEQUENCE [LARGE SCALE GENOMIC DNA]</scope>
    <source>
        <strain evidence="1 2">3012STDY6756504</strain>
    </source>
</reference>
<dbReference type="RefSeq" id="WP_130916098.1">
    <property type="nucleotide sequence ID" value="NZ_LR215973.1"/>
</dbReference>
<accession>A0A4U8W6G6</accession>
<dbReference type="EMBL" id="LR215973">
    <property type="protein sequence ID" value="VFA97148.1"/>
    <property type="molecule type" value="Genomic_DNA"/>
</dbReference>
<name>A0A4U8W6G6_9NOCA</name>
<protein>
    <submittedName>
        <fullName evidence="1">Uncharacterized protein</fullName>
    </submittedName>
</protein>
<gene>
    <name evidence="1" type="ORF">NCTC10797_00907</name>
</gene>
<dbReference type="AlphaFoldDB" id="A0A4U8W6G6"/>